<accession>A0A7R8WER0</accession>
<dbReference type="PANTHER" id="PTHR11051">
    <property type="entry name" value="GLYCOSYL HYDROLASE-RELATED"/>
    <property type="match status" value="1"/>
</dbReference>
<dbReference type="OrthoDB" id="200349at2759"/>
<evidence type="ECO:0000313" key="1">
    <source>
        <dbReference type="EMBL" id="CAD7230309.1"/>
    </source>
</evidence>
<name>A0A7R8WER0_9CRUS</name>
<organism evidence="1">
    <name type="scientific">Cyprideis torosa</name>
    <dbReference type="NCBI Taxonomy" id="163714"/>
    <lineage>
        <taxon>Eukaryota</taxon>
        <taxon>Metazoa</taxon>
        <taxon>Ecdysozoa</taxon>
        <taxon>Arthropoda</taxon>
        <taxon>Crustacea</taxon>
        <taxon>Oligostraca</taxon>
        <taxon>Ostracoda</taxon>
        <taxon>Podocopa</taxon>
        <taxon>Podocopida</taxon>
        <taxon>Cytherocopina</taxon>
        <taxon>Cytheroidea</taxon>
        <taxon>Cytherideidae</taxon>
        <taxon>Cyprideis</taxon>
    </lineage>
</organism>
<dbReference type="SUPFAM" id="SSF74650">
    <property type="entry name" value="Galactose mutarotase-like"/>
    <property type="match status" value="1"/>
</dbReference>
<sequence>MYRLSVFVFVLVCAGAMDISDDPWIFTTTTLPSDGRLVASVGNGHLGTTLFSGDIFVNGLYNGVRGESHRARIENWNNIKVSIRGEDLDSETFSLNTRTGTFTQTLNTSERSLEVVTMAHRFYTRSLITLIENHGDSSVDLDVVLEEGAPSEDIAWDVDIVDGGIRVLQGTTKQLEDPRYQQELTPVTVYATYLSNTSFLHLSPGEVFKVVTTVDFSSATAQMEFLEVMGDPDLIQSHVEAWEATWQEGEISVEGNLQLSKVIHGAMYYILSSLPPTRVTHLPSNPFAGLSPGGLANGALNMDYQVQAYSMAEDGINRVCSRGNCIYREYVCVQAYYGK</sequence>
<dbReference type="GO" id="GO:0004553">
    <property type="term" value="F:hydrolase activity, hydrolyzing O-glycosyl compounds"/>
    <property type="evidence" value="ECO:0007669"/>
    <property type="project" value="TreeGrafter"/>
</dbReference>
<dbReference type="AlphaFoldDB" id="A0A7R8WER0"/>
<dbReference type="GO" id="GO:0005975">
    <property type="term" value="P:carbohydrate metabolic process"/>
    <property type="evidence" value="ECO:0007669"/>
    <property type="project" value="InterPro"/>
</dbReference>
<protein>
    <submittedName>
        <fullName evidence="1">Uncharacterized protein</fullName>
    </submittedName>
</protein>
<dbReference type="InterPro" id="IPR011013">
    <property type="entry name" value="Gal_mutarotase_sf_dom"/>
</dbReference>
<proteinExistence type="predicted"/>
<dbReference type="EMBL" id="OB662600">
    <property type="protein sequence ID" value="CAD7230309.1"/>
    <property type="molecule type" value="Genomic_DNA"/>
</dbReference>
<dbReference type="PANTHER" id="PTHR11051:SF8">
    <property type="entry name" value="PROTEIN-GLUCOSYLGALACTOSYLHYDROXYLYSINE GLUCOSIDASE"/>
    <property type="match status" value="1"/>
</dbReference>
<gene>
    <name evidence="1" type="ORF">CTOB1V02_LOCUS8170</name>
</gene>
<reference evidence="1" key="1">
    <citation type="submission" date="2020-11" db="EMBL/GenBank/DDBJ databases">
        <authorList>
            <person name="Tran Van P."/>
        </authorList>
    </citation>
    <scope>NUCLEOTIDE SEQUENCE</scope>
</reference>
<dbReference type="GO" id="GO:0030246">
    <property type="term" value="F:carbohydrate binding"/>
    <property type="evidence" value="ECO:0007669"/>
    <property type="project" value="InterPro"/>
</dbReference>